<dbReference type="PANTHER" id="PTHR43471:SF1">
    <property type="entry name" value="ABC TRANSPORTER PERMEASE PROTEIN NOSY-RELATED"/>
    <property type="match status" value="1"/>
</dbReference>
<dbReference type="PANTHER" id="PTHR43471">
    <property type="entry name" value="ABC TRANSPORTER PERMEASE"/>
    <property type="match status" value="1"/>
</dbReference>
<feature type="transmembrane region" description="Helical" evidence="5">
    <location>
        <begin position="153"/>
        <end position="174"/>
    </location>
</feature>
<feature type="transmembrane region" description="Helical" evidence="5">
    <location>
        <begin position="51"/>
        <end position="71"/>
    </location>
</feature>
<feature type="transmembrane region" description="Helical" evidence="5">
    <location>
        <begin position="92"/>
        <end position="115"/>
    </location>
</feature>
<dbReference type="RefSeq" id="WP_052649821.1">
    <property type="nucleotide sequence ID" value="NZ_CCXS01000001.1"/>
</dbReference>
<sequence>MNQSIKRVNAIFQKDFKDFSRNLAVSVVLFMPLFVAALYGRMGIDTLDAHYMIINLTFAMVATFVQCCLIAEEKEQNTLRGLMLSPASTAEILSGKSLLTFVLTILVIAVGALFSEYQPENLLIVSLAIVLSSFFYIALGTLLGLWAKSVMEASVIILPVLGIFSFGSFLLPLAEKYPVLGVVEYLPSVQLIEIATKVENGAGFSETAAQFGIILVWTAAAAVLTAVVYKKRMVD</sequence>
<evidence type="ECO:0000256" key="2">
    <source>
        <dbReference type="ARBA" id="ARBA00022692"/>
    </source>
</evidence>
<keyword evidence="8" id="KW-1185">Reference proteome</keyword>
<evidence type="ECO:0000256" key="4">
    <source>
        <dbReference type="ARBA" id="ARBA00023136"/>
    </source>
</evidence>
<evidence type="ECO:0000313" key="7">
    <source>
        <dbReference type="EMBL" id="CEG21370.1"/>
    </source>
</evidence>
<dbReference type="AlphaFoldDB" id="A0A098EHV8"/>
<dbReference type="Proteomes" id="UP000043699">
    <property type="component" value="Unassembled WGS sequence"/>
</dbReference>
<name>A0A098EHV8_9BACL</name>
<feature type="transmembrane region" description="Helical" evidence="5">
    <location>
        <begin position="121"/>
        <end position="146"/>
    </location>
</feature>
<dbReference type="EMBL" id="CCXS01000001">
    <property type="protein sequence ID" value="CEG21370.1"/>
    <property type="molecule type" value="Genomic_DNA"/>
</dbReference>
<evidence type="ECO:0000313" key="8">
    <source>
        <dbReference type="Proteomes" id="UP000043699"/>
    </source>
</evidence>
<protein>
    <submittedName>
        <fullName evidence="7">ABC-2 family transporter protein</fullName>
    </submittedName>
</protein>
<evidence type="ECO:0000256" key="5">
    <source>
        <dbReference type="SAM" id="Phobius"/>
    </source>
</evidence>
<organism evidence="7 8">
    <name type="scientific">Planococcus massiliensis</name>
    <dbReference type="NCBI Taxonomy" id="1499687"/>
    <lineage>
        <taxon>Bacteria</taxon>
        <taxon>Bacillati</taxon>
        <taxon>Bacillota</taxon>
        <taxon>Bacilli</taxon>
        <taxon>Bacillales</taxon>
        <taxon>Caryophanaceae</taxon>
        <taxon>Planococcus</taxon>
    </lineage>
</organism>
<evidence type="ECO:0000256" key="1">
    <source>
        <dbReference type="ARBA" id="ARBA00004141"/>
    </source>
</evidence>
<feature type="transmembrane region" description="Helical" evidence="5">
    <location>
        <begin position="208"/>
        <end position="229"/>
    </location>
</feature>
<gene>
    <name evidence="7" type="ORF">BN1080_00279</name>
</gene>
<evidence type="ECO:0000256" key="3">
    <source>
        <dbReference type="ARBA" id="ARBA00022989"/>
    </source>
</evidence>
<dbReference type="Pfam" id="PF12698">
    <property type="entry name" value="ABC2_membrane_3"/>
    <property type="match status" value="1"/>
</dbReference>
<comment type="subcellular location">
    <subcellularLocation>
        <location evidence="1">Membrane</location>
        <topology evidence="1">Multi-pass membrane protein</topology>
    </subcellularLocation>
</comment>
<dbReference type="OrthoDB" id="3182222at2"/>
<evidence type="ECO:0000259" key="6">
    <source>
        <dbReference type="Pfam" id="PF12698"/>
    </source>
</evidence>
<feature type="domain" description="ABC-2 type transporter transmembrane" evidence="6">
    <location>
        <begin position="52"/>
        <end position="226"/>
    </location>
</feature>
<dbReference type="STRING" id="1499687.BN1080_00279"/>
<proteinExistence type="predicted"/>
<feature type="transmembrane region" description="Helical" evidence="5">
    <location>
        <begin position="21"/>
        <end position="39"/>
    </location>
</feature>
<dbReference type="GO" id="GO:0016020">
    <property type="term" value="C:membrane"/>
    <property type="evidence" value="ECO:0007669"/>
    <property type="project" value="UniProtKB-SubCell"/>
</dbReference>
<dbReference type="InterPro" id="IPR013525">
    <property type="entry name" value="ABC2_TM"/>
</dbReference>
<keyword evidence="3 5" id="KW-1133">Transmembrane helix</keyword>
<reference evidence="7 8" key="1">
    <citation type="submission" date="2014-09" db="EMBL/GenBank/DDBJ databases">
        <authorList>
            <person name="Urmite Genomes Urmite Genomes"/>
        </authorList>
    </citation>
    <scope>NUCLEOTIDE SEQUENCE [LARGE SCALE GENOMIC DNA]</scope>
    <source>
        <strain evidence="7 8">ES2</strain>
    </source>
</reference>
<keyword evidence="4 5" id="KW-0472">Membrane</keyword>
<dbReference type="GO" id="GO:0140359">
    <property type="term" value="F:ABC-type transporter activity"/>
    <property type="evidence" value="ECO:0007669"/>
    <property type="project" value="InterPro"/>
</dbReference>
<accession>A0A098EHV8</accession>
<keyword evidence="2 5" id="KW-0812">Transmembrane</keyword>